<dbReference type="OrthoDB" id="1112758at2"/>
<feature type="domain" description="TonB C-terminal" evidence="3">
    <location>
        <begin position="391"/>
        <end position="449"/>
    </location>
</feature>
<name>A0A4Y8L946_9BACT</name>
<dbReference type="InterPro" id="IPR051045">
    <property type="entry name" value="TonB-dependent_transducer"/>
</dbReference>
<dbReference type="STRING" id="1121485.GCA_000426485_00354"/>
<dbReference type="GO" id="GO:0098797">
    <property type="term" value="C:plasma membrane protein complex"/>
    <property type="evidence" value="ECO:0007669"/>
    <property type="project" value="TreeGrafter"/>
</dbReference>
<dbReference type="Pfam" id="PF03544">
    <property type="entry name" value="TonB_C"/>
    <property type="match status" value="1"/>
</dbReference>
<keyword evidence="5" id="KW-1185">Reference proteome</keyword>
<dbReference type="Proteomes" id="UP000297861">
    <property type="component" value="Unassembled WGS sequence"/>
</dbReference>
<dbReference type="Gene3D" id="3.30.1150.10">
    <property type="match status" value="1"/>
</dbReference>
<keyword evidence="2" id="KW-0812">Transmembrane</keyword>
<gene>
    <name evidence="4" type="ORF">E2605_03560</name>
</gene>
<dbReference type="RefSeq" id="WP_134435508.1">
    <property type="nucleotide sequence ID" value="NZ_SOML01000001.1"/>
</dbReference>
<dbReference type="InterPro" id="IPR037682">
    <property type="entry name" value="TonB_C"/>
</dbReference>
<comment type="caution">
    <text evidence="4">The sequence shown here is derived from an EMBL/GenBank/DDBJ whole genome shotgun (WGS) entry which is preliminary data.</text>
</comment>
<dbReference type="Gene3D" id="2.60.40.1120">
    <property type="entry name" value="Carboxypeptidase-like, regulatory domain"/>
    <property type="match status" value="1"/>
</dbReference>
<dbReference type="InterPro" id="IPR008969">
    <property type="entry name" value="CarboxyPept-like_regulatory"/>
</dbReference>
<protein>
    <recommendedName>
        <fullName evidence="3">TonB C-terminal domain-containing protein</fullName>
    </recommendedName>
</protein>
<dbReference type="Pfam" id="PF13715">
    <property type="entry name" value="CarbopepD_reg_2"/>
    <property type="match status" value="1"/>
</dbReference>
<dbReference type="AlphaFoldDB" id="A0A4Y8L946"/>
<keyword evidence="2" id="KW-0472">Membrane</keyword>
<accession>A0A4Y8L946</accession>
<dbReference type="PANTHER" id="PTHR33446:SF2">
    <property type="entry name" value="PROTEIN TONB"/>
    <property type="match status" value="1"/>
</dbReference>
<evidence type="ECO:0000259" key="3">
    <source>
        <dbReference type="Pfam" id="PF03544"/>
    </source>
</evidence>
<proteinExistence type="predicted"/>
<dbReference type="GO" id="GO:0031992">
    <property type="term" value="F:energy transducer activity"/>
    <property type="evidence" value="ECO:0007669"/>
    <property type="project" value="TreeGrafter"/>
</dbReference>
<dbReference type="GO" id="GO:0055085">
    <property type="term" value="P:transmembrane transport"/>
    <property type="evidence" value="ECO:0007669"/>
    <property type="project" value="InterPro"/>
</dbReference>
<evidence type="ECO:0000256" key="1">
    <source>
        <dbReference type="SAM" id="MobiDB-lite"/>
    </source>
</evidence>
<feature type="region of interest" description="Disordered" evidence="1">
    <location>
        <begin position="203"/>
        <end position="223"/>
    </location>
</feature>
<dbReference type="PANTHER" id="PTHR33446">
    <property type="entry name" value="PROTEIN TONB-RELATED"/>
    <property type="match status" value="1"/>
</dbReference>
<evidence type="ECO:0000256" key="2">
    <source>
        <dbReference type="SAM" id="Phobius"/>
    </source>
</evidence>
<organism evidence="4 5">
    <name type="scientific">Dysgonomonas capnocytophagoides</name>
    <dbReference type="NCBI Taxonomy" id="45254"/>
    <lineage>
        <taxon>Bacteria</taxon>
        <taxon>Pseudomonadati</taxon>
        <taxon>Bacteroidota</taxon>
        <taxon>Bacteroidia</taxon>
        <taxon>Bacteroidales</taxon>
        <taxon>Dysgonomonadaceae</taxon>
        <taxon>Dysgonomonas</taxon>
    </lineage>
</organism>
<sequence>MKFLNYIHGNRKGKEAHRIEKDAMEDPFLADAIEGYDSIPGNHAERIARMRSAITARSARKKPHGAWKVAIAAVGLIVIASGYFILMNHQSSMLTAHESGGGYIDLYVPEDYVEQKRLELTAIQEENPKKEVIATSVANISNLHEIIAPVEPLRVYLPDSYAQLHQRETRELTPKRETITRSELEEVLSADMPILAEQYEASEKISEPAISDSNESKDPDESIGNTKIFLSQSANGVMTTRSVATKPNTPAPKKIVTLEGKIVDNNNEPIIGATVEQKGTNNKTFTDLNGNYKLNADSETAPLIANFIGYEKLEIPDPKNTKVVAMQEDNQTLSEVVVTGYASQKKSSMTGSVSSVYDKSFSKNKVSKITPEPIGGMQEYQKYIERNLVRPSDSSCEKITGKVILQLSVNTSGHPQNITVKKSLCPSLDQEAIRLLKDGPKWKAGNTTAEIEVKF</sequence>
<feature type="transmembrane region" description="Helical" evidence="2">
    <location>
        <begin position="66"/>
        <end position="86"/>
    </location>
</feature>
<dbReference type="SUPFAM" id="SSF49464">
    <property type="entry name" value="Carboxypeptidase regulatory domain-like"/>
    <property type="match status" value="1"/>
</dbReference>
<keyword evidence="2" id="KW-1133">Transmembrane helix</keyword>
<dbReference type="EMBL" id="SOML01000001">
    <property type="protein sequence ID" value="TFD99165.1"/>
    <property type="molecule type" value="Genomic_DNA"/>
</dbReference>
<reference evidence="4 5" key="1">
    <citation type="submission" date="2019-03" db="EMBL/GenBank/DDBJ databases">
        <title>San Antonio Military Medical Center submission to MRSN (WRAIR), pending publication.</title>
        <authorList>
            <person name="Blyth D.M."/>
            <person name="Mccarthy S.L."/>
            <person name="Schall S.E."/>
            <person name="Stam J.A."/>
            <person name="Ong A.C."/>
            <person name="Mcgann P.T."/>
        </authorList>
    </citation>
    <scope>NUCLEOTIDE SEQUENCE [LARGE SCALE GENOMIC DNA]</scope>
    <source>
        <strain evidence="4 5">MRSN571793</strain>
    </source>
</reference>
<evidence type="ECO:0000313" key="4">
    <source>
        <dbReference type="EMBL" id="TFD99165.1"/>
    </source>
</evidence>
<dbReference type="SUPFAM" id="SSF74653">
    <property type="entry name" value="TolA/TonB C-terminal domain"/>
    <property type="match status" value="1"/>
</dbReference>
<evidence type="ECO:0000313" key="5">
    <source>
        <dbReference type="Proteomes" id="UP000297861"/>
    </source>
</evidence>